<feature type="compositionally biased region" description="Basic and acidic residues" evidence="1">
    <location>
        <begin position="33"/>
        <end position="42"/>
    </location>
</feature>
<accession>A0A101M3I5</accession>
<organism evidence="2">
    <name type="scientific">Picea glauca</name>
    <name type="common">White spruce</name>
    <name type="synonym">Pinus glauca</name>
    <dbReference type="NCBI Taxonomy" id="3330"/>
    <lineage>
        <taxon>Eukaryota</taxon>
        <taxon>Viridiplantae</taxon>
        <taxon>Streptophyta</taxon>
        <taxon>Embryophyta</taxon>
        <taxon>Tracheophyta</taxon>
        <taxon>Spermatophyta</taxon>
        <taxon>Pinopsida</taxon>
        <taxon>Pinidae</taxon>
        <taxon>Conifers I</taxon>
        <taxon>Pinales</taxon>
        <taxon>Pinaceae</taxon>
        <taxon>Picea</taxon>
    </lineage>
</organism>
<name>A0A101M3I5_PICGL</name>
<evidence type="ECO:0000256" key="1">
    <source>
        <dbReference type="SAM" id="MobiDB-lite"/>
    </source>
</evidence>
<reference evidence="2" key="1">
    <citation type="journal article" date="2015" name="Genome Biol. Evol.">
        <title>Organellar Genomes of White Spruce (Picea glauca): Assembly and Annotation.</title>
        <authorList>
            <person name="Jackman S.D."/>
            <person name="Warren R.L."/>
            <person name="Gibb E.A."/>
            <person name="Vandervalk B.P."/>
            <person name="Mohamadi H."/>
            <person name="Chu J."/>
            <person name="Raymond A."/>
            <person name="Pleasance S."/>
            <person name="Coope R."/>
            <person name="Wildung M.R."/>
            <person name="Ritland C.E."/>
            <person name="Bousquet J."/>
            <person name="Jones S.J."/>
            <person name="Bohlmann J."/>
            <person name="Birol I."/>
        </authorList>
    </citation>
    <scope>NUCLEOTIDE SEQUENCE [LARGE SCALE GENOMIC DNA]</scope>
    <source>
        <tissue evidence="2">Flushing bud</tissue>
    </source>
</reference>
<dbReference type="EMBL" id="LKAM01000001">
    <property type="protein sequence ID" value="KUM50419.1"/>
    <property type="molecule type" value="Genomic_DNA"/>
</dbReference>
<gene>
    <name evidence="2" type="ORF">ABT39_MTgene262</name>
</gene>
<evidence type="ECO:0000313" key="2">
    <source>
        <dbReference type="EMBL" id="KUM50419.1"/>
    </source>
</evidence>
<feature type="region of interest" description="Disordered" evidence="1">
    <location>
        <begin position="23"/>
        <end position="49"/>
    </location>
</feature>
<protein>
    <submittedName>
        <fullName evidence="2">Uncharacterized protein</fullName>
    </submittedName>
</protein>
<comment type="caution">
    <text evidence="2">The sequence shown here is derived from an EMBL/GenBank/DDBJ whole genome shotgun (WGS) entry which is preliminary data.</text>
</comment>
<keyword evidence="2" id="KW-0496">Mitochondrion</keyword>
<dbReference type="AlphaFoldDB" id="A0A101M3I5"/>
<sequence>MLEEGLGEVLALDYKKVMILCISGGGKNPRKGGTTEEKDTRKQSVVLVD</sequence>
<geneLocation type="mitochondrion" evidence="2"/>
<proteinExistence type="predicted"/>